<keyword evidence="2" id="KW-1185">Reference proteome</keyword>
<evidence type="ECO:0000313" key="1">
    <source>
        <dbReference type="EMBL" id="KAH7676576.1"/>
    </source>
</evidence>
<evidence type="ECO:0000313" key="2">
    <source>
        <dbReference type="Proteomes" id="UP000827976"/>
    </source>
</evidence>
<name>A0ACB7VQ36_DIOAL</name>
<proteinExistence type="predicted"/>
<gene>
    <name evidence="1" type="ORF">IHE45_07G026100</name>
</gene>
<accession>A0ACB7VQ36</accession>
<sequence>MDGSTGGDGNAGAFAGTIAPAPRGYAMSGKIMLTAIVVLFSAVLAVLFIHLYARWYLLRRTAVRRQRRRRDRRGLVFAQAQAQPPAVAAVKGLDPVVLKSLPVVIFSEEEEREEEVECAVCLCEVMEGEKVRILPKCGHGFHIECIDMWFGSHATCPLCRAAVELVSEPPACRVEEEPSTSETAAEMGSKSPRSAIIMLRRLWSRDLRGFRGGEPAPELDLERGDGAVSARLDQRS</sequence>
<organism evidence="1 2">
    <name type="scientific">Dioscorea alata</name>
    <name type="common">Purple yam</name>
    <dbReference type="NCBI Taxonomy" id="55571"/>
    <lineage>
        <taxon>Eukaryota</taxon>
        <taxon>Viridiplantae</taxon>
        <taxon>Streptophyta</taxon>
        <taxon>Embryophyta</taxon>
        <taxon>Tracheophyta</taxon>
        <taxon>Spermatophyta</taxon>
        <taxon>Magnoliopsida</taxon>
        <taxon>Liliopsida</taxon>
        <taxon>Dioscoreales</taxon>
        <taxon>Dioscoreaceae</taxon>
        <taxon>Dioscorea</taxon>
    </lineage>
</organism>
<dbReference type="Proteomes" id="UP000827976">
    <property type="component" value="Chromosome 7"/>
</dbReference>
<reference evidence="2" key="1">
    <citation type="journal article" date="2022" name="Nat. Commun.">
        <title>Chromosome evolution and the genetic basis of agronomically important traits in greater yam.</title>
        <authorList>
            <person name="Bredeson J.V."/>
            <person name="Lyons J.B."/>
            <person name="Oniyinde I.O."/>
            <person name="Okereke N.R."/>
            <person name="Kolade O."/>
            <person name="Nnabue I."/>
            <person name="Nwadili C.O."/>
            <person name="Hribova E."/>
            <person name="Parker M."/>
            <person name="Nwogha J."/>
            <person name="Shu S."/>
            <person name="Carlson J."/>
            <person name="Kariba R."/>
            <person name="Muthemba S."/>
            <person name="Knop K."/>
            <person name="Barton G.J."/>
            <person name="Sherwood A.V."/>
            <person name="Lopez-Montes A."/>
            <person name="Asiedu R."/>
            <person name="Jamnadass R."/>
            <person name="Muchugi A."/>
            <person name="Goodstein D."/>
            <person name="Egesi C.N."/>
            <person name="Featherston J."/>
            <person name="Asfaw A."/>
            <person name="Simpson G.G."/>
            <person name="Dolezel J."/>
            <person name="Hendre P.S."/>
            <person name="Van Deynze A."/>
            <person name="Kumar P.L."/>
            <person name="Obidiegwu J.E."/>
            <person name="Bhattacharjee R."/>
            <person name="Rokhsar D.S."/>
        </authorList>
    </citation>
    <scope>NUCLEOTIDE SEQUENCE [LARGE SCALE GENOMIC DNA]</scope>
    <source>
        <strain evidence="2">cv. TDa95/00328</strain>
    </source>
</reference>
<dbReference type="EMBL" id="CM037017">
    <property type="protein sequence ID" value="KAH7676576.1"/>
    <property type="molecule type" value="Genomic_DNA"/>
</dbReference>
<comment type="caution">
    <text evidence="1">The sequence shown here is derived from an EMBL/GenBank/DDBJ whole genome shotgun (WGS) entry which is preliminary data.</text>
</comment>
<protein>
    <submittedName>
        <fullName evidence="1">E3 ubiquitin ligase protein</fullName>
    </submittedName>
</protein>